<dbReference type="PANTHER" id="PTHR31875:SF6">
    <property type="entry name" value="PROTEIN DEHYDRATION-INDUCED 19"/>
    <property type="match status" value="1"/>
</dbReference>
<protein>
    <recommendedName>
        <fullName evidence="1">Di19 zinc-binding domain-containing protein</fullName>
    </recommendedName>
</protein>
<evidence type="ECO:0000259" key="1">
    <source>
        <dbReference type="Pfam" id="PF05605"/>
    </source>
</evidence>
<dbReference type="InterPro" id="IPR008598">
    <property type="entry name" value="Di19_Zn-bd"/>
</dbReference>
<accession>A0ABP0VJJ4</accession>
<dbReference type="Proteomes" id="UP001497444">
    <property type="component" value="Chromosome 1"/>
</dbReference>
<dbReference type="Pfam" id="PF05605">
    <property type="entry name" value="zf-Di19"/>
    <property type="match status" value="1"/>
</dbReference>
<dbReference type="InterPro" id="IPR033347">
    <property type="entry name" value="Di19"/>
</dbReference>
<sequence>MDGELWTTHMPTSKRRHFLHPSQSTIINRPINIDDVDGEEDVRPDLPCPYCYEDFDATSLCSHLEDEHYFESKVV</sequence>
<dbReference type="PANTHER" id="PTHR31875">
    <property type="entry name" value="PROTEIN DEHYDRATION-INDUCED 19"/>
    <property type="match status" value="1"/>
</dbReference>
<organism evidence="2 3">
    <name type="scientific">Sphagnum jensenii</name>
    <dbReference type="NCBI Taxonomy" id="128206"/>
    <lineage>
        <taxon>Eukaryota</taxon>
        <taxon>Viridiplantae</taxon>
        <taxon>Streptophyta</taxon>
        <taxon>Embryophyta</taxon>
        <taxon>Bryophyta</taxon>
        <taxon>Sphagnophytina</taxon>
        <taxon>Sphagnopsida</taxon>
        <taxon>Sphagnales</taxon>
        <taxon>Sphagnaceae</taxon>
        <taxon>Sphagnum</taxon>
    </lineage>
</organism>
<dbReference type="EMBL" id="OZ020096">
    <property type="protein sequence ID" value="CAK9254598.1"/>
    <property type="molecule type" value="Genomic_DNA"/>
</dbReference>
<evidence type="ECO:0000313" key="3">
    <source>
        <dbReference type="Proteomes" id="UP001497444"/>
    </source>
</evidence>
<feature type="domain" description="Di19 zinc-binding" evidence="1">
    <location>
        <begin position="45"/>
        <end position="75"/>
    </location>
</feature>
<feature type="non-terminal residue" evidence="2">
    <location>
        <position position="1"/>
    </location>
</feature>
<gene>
    <name evidence="2" type="ORF">CSSPJE1EN1_LOCUS76</name>
</gene>
<evidence type="ECO:0000313" key="2">
    <source>
        <dbReference type="EMBL" id="CAK9254598.1"/>
    </source>
</evidence>
<reference evidence="2 3" key="1">
    <citation type="submission" date="2024-02" db="EMBL/GenBank/DDBJ databases">
        <authorList>
            <consortium name="ELIXIR-Norway"/>
            <consortium name="Elixir Norway"/>
        </authorList>
    </citation>
    <scope>NUCLEOTIDE SEQUENCE [LARGE SCALE GENOMIC DNA]</scope>
</reference>
<proteinExistence type="predicted"/>
<name>A0ABP0VJJ4_9BRYO</name>
<keyword evidence="3" id="KW-1185">Reference proteome</keyword>